<feature type="region of interest" description="Disordered" evidence="1">
    <location>
        <begin position="80"/>
        <end position="99"/>
    </location>
</feature>
<sequence>MRTLGFLIKNEQCVVDKLGEGVLDGDDSDDSDSLILIIVVVVVGIIVIAIVSIVIVHLCCRKKQRSTKVHAMRPEAVKGKQEYAGEATANNSIPQMTDDAVDPKLFYGSQKETERNIRTTSVEDV</sequence>
<evidence type="ECO:0000256" key="2">
    <source>
        <dbReference type="SAM" id="Phobius"/>
    </source>
</evidence>
<protein>
    <submittedName>
        <fullName evidence="3">Uncharacterized protein</fullName>
    </submittedName>
</protein>
<keyword evidence="2" id="KW-0812">Transmembrane</keyword>
<proteinExistence type="predicted"/>
<feature type="transmembrane region" description="Helical" evidence="2">
    <location>
        <begin position="34"/>
        <end position="60"/>
    </location>
</feature>
<keyword evidence="2" id="KW-1133">Transmembrane helix</keyword>
<keyword evidence="2" id="KW-0472">Membrane</keyword>
<evidence type="ECO:0000256" key="1">
    <source>
        <dbReference type="SAM" id="MobiDB-lite"/>
    </source>
</evidence>
<organism evidence="3">
    <name type="scientific">Favella ehrenbergii</name>
    <dbReference type="NCBI Taxonomy" id="182087"/>
    <lineage>
        <taxon>Eukaryota</taxon>
        <taxon>Sar</taxon>
        <taxon>Alveolata</taxon>
        <taxon>Ciliophora</taxon>
        <taxon>Intramacronucleata</taxon>
        <taxon>Spirotrichea</taxon>
        <taxon>Choreotrichia</taxon>
        <taxon>Tintinnida</taxon>
        <taxon>Xystonellidae</taxon>
        <taxon>Favella</taxon>
    </lineage>
</organism>
<name>A0A7S3MQA4_9SPIT</name>
<evidence type="ECO:0000313" key="3">
    <source>
        <dbReference type="EMBL" id="CAE0314602.1"/>
    </source>
</evidence>
<dbReference type="EMBL" id="HBIE01031464">
    <property type="protein sequence ID" value="CAE0314602.1"/>
    <property type="molecule type" value="Transcribed_RNA"/>
</dbReference>
<reference evidence="3" key="1">
    <citation type="submission" date="2021-01" db="EMBL/GenBank/DDBJ databases">
        <authorList>
            <person name="Corre E."/>
            <person name="Pelletier E."/>
            <person name="Niang G."/>
            <person name="Scheremetjew M."/>
            <person name="Finn R."/>
            <person name="Kale V."/>
            <person name="Holt S."/>
            <person name="Cochrane G."/>
            <person name="Meng A."/>
            <person name="Brown T."/>
            <person name="Cohen L."/>
        </authorList>
    </citation>
    <scope>NUCLEOTIDE SEQUENCE</scope>
    <source>
        <strain evidence="3">Fehren 1</strain>
    </source>
</reference>
<dbReference type="AlphaFoldDB" id="A0A7S3MQA4"/>
<gene>
    <name evidence="3" type="ORF">FEHR0123_LOCUS9528</name>
</gene>
<accession>A0A7S3MQA4</accession>